<protein>
    <recommendedName>
        <fullName evidence="1">Dienelactone hydrolase domain-containing protein</fullName>
    </recommendedName>
</protein>
<accession>A0A6M4IU76</accession>
<dbReference type="KEGG" id="ggr:HKW67_16910"/>
<dbReference type="Gene3D" id="3.40.50.1820">
    <property type="entry name" value="alpha/beta hydrolase"/>
    <property type="match status" value="1"/>
</dbReference>
<evidence type="ECO:0000313" key="3">
    <source>
        <dbReference type="Proteomes" id="UP000500938"/>
    </source>
</evidence>
<reference evidence="2 3" key="1">
    <citation type="submission" date="2020-05" db="EMBL/GenBank/DDBJ databases">
        <title>Complete genome sequence of Gemmatimonas greenlandica TET16.</title>
        <authorList>
            <person name="Zeng Y."/>
        </authorList>
    </citation>
    <scope>NUCLEOTIDE SEQUENCE [LARGE SCALE GENOMIC DNA]</scope>
    <source>
        <strain evidence="2 3">TET16</strain>
    </source>
</reference>
<dbReference type="GO" id="GO:0016787">
    <property type="term" value="F:hydrolase activity"/>
    <property type="evidence" value="ECO:0007669"/>
    <property type="project" value="InterPro"/>
</dbReference>
<sequence length="236" mass="24937">MTARAMVLAGVPLLMATPPSSKVEPRGRAAVLWMHGFRADALAHAAELERCADLGFIAVGADAVDHGARASAHLAERLRRSTDGALPVMLDVMEATVRELPALIDALVVECGVDRDRVSLVGISMGAFLAYRAVTAGVPLRAVVALLGSPEWPRDTSAHLALSAFGDVALLSITAEYDASVPPHGVFRLHDALSAQLPHAVAQHHHTLQGAGHLTTARQWAEAMQTTLAWLVRHGG</sequence>
<dbReference type="InterPro" id="IPR002925">
    <property type="entry name" value="Dienelactn_hydro"/>
</dbReference>
<feature type="domain" description="Dienelactone hydrolase" evidence="1">
    <location>
        <begin position="48"/>
        <end position="204"/>
    </location>
</feature>
<evidence type="ECO:0000259" key="1">
    <source>
        <dbReference type="Pfam" id="PF01738"/>
    </source>
</evidence>
<evidence type="ECO:0000313" key="2">
    <source>
        <dbReference type="EMBL" id="QJR37077.1"/>
    </source>
</evidence>
<dbReference type="PANTHER" id="PTHR22946">
    <property type="entry name" value="DIENELACTONE HYDROLASE DOMAIN-CONTAINING PROTEIN-RELATED"/>
    <property type="match status" value="1"/>
</dbReference>
<dbReference type="SUPFAM" id="SSF53474">
    <property type="entry name" value="alpha/beta-Hydrolases"/>
    <property type="match status" value="1"/>
</dbReference>
<name>A0A6M4IU76_9BACT</name>
<proteinExistence type="predicted"/>
<keyword evidence="3" id="KW-1185">Reference proteome</keyword>
<dbReference type="Pfam" id="PF01738">
    <property type="entry name" value="DLH"/>
    <property type="match status" value="1"/>
</dbReference>
<dbReference type="InterPro" id="IPR050261">
    <property type="entry name" value="FrsA_esterase"/>
</dbReference>
<dbReference type="Proteomes" id="UP000500938">
    <property type="component" value="Chromosome"/>
</dbReference>
<dbReference type="InterPro" id="IPR029058">
    <property type="entry name" value="AB_hydrolase_fold"/>
</dbReference>
<gene>
    <name evidence="2" type="ORF">HKW67_16910</name>
</gene>
<dbReference type="AlphaFoldDB" id="A0A6M4IU76"/>
<organism evidence="2 3">
    <name type="scientific">Gemmatimonas groenlandica</name>
    <dbReference type="NCBI Taxonomy" id="2732249"/>
    <lineage>
        <taxon>Bacteria</taxon>
        <taxon>Pseudomonadati</taxon>
        <taxon>Gemmatimonadota</taxon>
        <taxon>Gemmatimonadia</taxon>
        <taxon>Gemmatimonadales</taxon>
        <taxon>Gemmatimonadaceae</taxon>
        <taxon>Gemmatimonas</taxon>
    </lineage>
</organism>
<dbReference type="RefSeq" id="WP_171226510.1">
    <property type="nucleotide sequence ID" value="NZ_CP053085.1"/>
</dbReference>
<dbReference type="EMBL" id="CP053085">
    <property type="protein sequence ID" value="QJR37077.1"/>
    <property type="molecule type" value="Genomic_DNA"/>
</dbReference>